<reference evidence="3" key="1">
    <citation type="submission" date="2019-05" db="EMBL/GenBank/DDBJ databases">
        <authorList>
            <person name="Piombo E."/>
        </authorList>
    </citation>
    <scope>NUCLEOTIDE SEQUENCE</scope>
    <source>
        <strain evidence="3">C2S</strain>
    </source>
</reference>
<evidence type="ECO:0000256" key="1">
    <source>
        <dbReference type="SAM" id="MobiDB-lite"/>
    </source>
</evidence>
<sequence length="701" mass="77357">MCFLFTDPKLLYKKPRLLYRTFTNFLDSIDDLELQSANLNMDKKRDTLSEKEASPNCQRFEPRDFKDLTGHIFGTIPPDFKPVLTIPWSEHPDQGISELAADLTIIERFTTVTQSEQSITTSIPRRLTPGTEIEIVTIIDGTKFVPPSSTSDVTGPSQESEHTSLRETTTEVLSLSTETTLLAPSSYRSSEGRSWTTSYTTDSSTELLPPYSSPIASETSESNMDYKTNHDINYDKNCNLSHDMNRDMDRTPPPVFDFFPNLHEHLPNCPIVQIMENQEISASHGADPSSTHNQNGPRELVDLTGSVYSTVPSGFGPVLAFLSEDLPGKYRENVTVIDKVDGTSIKDGAIIIGTETWEPFTWYTRHKHETFTLVLRPTDTTRSDNDILSIISNLTLPSATPTSLSEKLTSSSSTTESLAITTAESSSGSLSAGGWTFVFVIAMAVPFPDSEYIDEAQTQSPGLKTTENEDLEHEVLSYFLNEPRIFIDSLGHTYSDMKSNQEPYSTYAKIVTIPRTKVQEPMTFTSRHTITLTSMATLTSFTTVFETKHLGPVDPLPKVTSKITTHITITVVKDHSISSARTSLPTTDLSPLFPPSVDANTDPSLWSTVTISDSIRSSSVLPSSFTTSRDGPKLPTGTEASSSKDSLTAGEVAPIAVGVLFLLATICLIIWFWLRSRRKRKGTSRGTRLSSRPNPTPSNSP</sequence>
<gene>
    <name evidence="3" type="ORF">C2S_6201</name>
</gene>
<feature type="region of interest" description="Disordered" evidence="1">
    <location>
        <begin position="144"/>
        <end position="228"/>
    </location>
</feature>
<feature type="compositionally biased region" description="Low complexity" evidence="1">
    <location>
        <begin position="194"/>
        <end position="205"/>
    </location>
</feature>
<dbReference type="Proteomes" id="UP000760494">
    <property type="component" value="Unassembled WGS sequence"/>
</dbReference>
<protein>
    <submittedName>
        <fullName evidence="3">Uncharacterized protein</fullName>
    </submittedName>
</protein>
<keyword evidence="2" id="KW-0472">Membrane</keyword>
<dbReference type="EMBL" id="CABFJX010000157">
    <property type="protein sequence ID" value="VTT65912.1"/>
    <property type="molecule type" value="Genomic_DNA"/>
</dbReference>
<dbReference type="AlphaFoldDB" id="A0A9Q9RJL9"/>
<feature type="compositionally biased region" description="Polar residues" evidence="1">
    <location>
        <begin position="214"/>
        <end position="226"/>
    </location>
</feature>
<feature type="compositionally biased region" description="Basic and acidic residues" evidence="1">
    <location>
        <begin position="159"/>
        <end position="169"/>
    </location>
</feature>
<keyword evidence="2" id="KW-0812">Transmembrane</keyword>
<feature type="compositionally biased region" description="Low complexity" evidence="1">
    <location>
        <begin position="170"/>
        <end position="182"/>
    </location>
</feature>
<organism evidence="3 4">
    <name type="scientific">Fusarium fujikuroi</name>
    <name type="common">Bakanae and foot rot disease fungus</name>
    <name type="synonym">Gibberella fujikuroi</name>
    <dbReference type="NCBI Taxonomy" id="5127"/>
    <lineage>
        <taxon>Eukaryota</taxon>
        <taxon>Fungi</taxon>
        <taxon>Dikarya</taxon>
        <taxon>Ascomycota</taxon>
        <taxon>Pezizomycotina</taxon>
        <taxon>Sordariomycetes</taxon>
        <taxon>Hypocreomycetidae</taxon>
        <taxon>Hypocreales</taxon>
        <taxon>Nectriaceae</taxon>
        <taxon>Fusarium</taxon>
        <taxon>Fusarium fujikuroi species complex</taxon>
    </lineage>
</organism>
<evidence type="ECO:0000313" key="4">
    <source>
        <dbReference type="Proteomes" id="UP000760494"/>
    </source>
</evidence>
<feature type="compositionally biased region" description="Polar residues" evidence="1">
    <location>
        <begin position="147"/>
        <end position="158"/>
    </location>
</feature>
<proteinExistence type="predicted"/>
<evidence type="ECO:0000256" key="2">
    <source>
        <dbReference type="SAM" id="Phobius"/>
    </source>
</evidence>
<keyword evidence="2" id="KW-1133">Transmembrane helix</keyword>
<feature type="region of interest" description="Disordered" evidence="1">
    <location>
        <begin position="620"/>
        <end position="647"/>
    </location>
</feature>
<accession>A0A9Q9RJL9</accession>
<name>A0A9Q9RJL9_FUSFU</name>
<evidence type="ECO:0000313" key="3">
    <source>
        <dbReference type="EMBL" id="VTT65912.1"/>
    </source>
</evidence>
<comment type="caution">
    <text evidence="3">The sequence shown here is derived from an EMBL/GenBank/DDBJ whole genome shotgun (WGS) entry which is preliminary data.</text>
</comment>
<feature type="transmembrane region" description="Helical" evidence="2">
    <location>
        <begin position="652"/>
        <end position="674"/>
    </location>
</feature>